<evidence type="ECO:0000256" key="4">
    <source>
        <dbReference type="ARBA" id="ARBA00022771"/>
    </source>
</evidence>
<organism evidence="8 9">
    <name type="scientific">Lomentospora prolificans</name>
    <dbReference type="NCBI Taxonomy" id="41688"/>
    <lineage>
        <taxon>Eukaryota</taxon>
        <taxon>Fungi</taxon>
        <taxon>Dikarya</taxon>
        <taxon>Ascomycota</taxon>
        <taxon>Pezizomycotina</taxon>
        <taxon>Sordariomycetes</taxon>
        <taxon>Hypocreomycetidae</taxon>
        <taxon>Microascales</taxon>
        <taxon>Microascaceae</taxon>
        <taxon>Lomentospora</taxon>
    </lineage>
</organism>
<proteinExistence type="predicted"/>
<dbReference type="InterPro" id="IPR051059">
    <property type="entry name" value="VerF-like"/>
</dbReference>
<evidence type="ECO:0000259" key="7">
    <source>
        <dbReference type="Pfam" id="PF04082"/>
    </source>
</evidence>
<dbReference type="OrthoDB" id="3945418at2759"/>
<comment type="caution">
    <text evidence="8">The sequence shown here is derived from an EMBL/GenBank/DDBJ whole genome shotgun (WGS) entry which is preliminary data.</text>
</comment>
<keyword evidence="9" id="KW-1185">Reference proteome</keyword>
<evidence type="ECO:0000313" key="8">
    <source>
        <dbReference type="EMBL" id="PKS06213.1"/>
    </source>
</evidence>
<feature type="domain" description="Xylanolytic transcriptional activator regulatory" evidence="7">
    <location>
        <begin position="15"/>
        <end position="130"/>
    </location>
</feature>
<name>A0A2N3N1B1_9PEZI</name>
<dbReference type="VEuPathDB" id="FungiDB:jhhlp_006959"/>
<dbReference type="GO" id="GO:0000981">
    <property type="term" value="F:DNA-binding transcription factor activity, RNA polymerase II-specific"/>
    <property type="evidence" value="ECO:0007669"/>
    <property type="project" value="InterPro"/>
</dbReference>
<keyword evidence="2" id="KW-0479">Metal-binding</keyword>
<dbReference type="AlphaFoldDB" id="A0A2N3N1B1"/>
<evidence type="ECO:0000256" key="1">
    <source>
        <dbReference type="ARBA" id="ARBA00004123"/>
    </source>
</evidence>
<evidence type="ECO:0000256" key="5">
    <source>
        <dbReference type="ARBA" id="ARBA00022833"/>
    </source>
</evidence>
<dbReference type="GO" id="GO:0000785">
    <property type="term" value="C:chromatin"/>
    <property type="evidence" value="ECO:0007669"/>
    <property type="project" value="TreeGrafter"/>
</dbReference>
<dbReference type="STRING" id="41688.A0A2N3N1B1"/>
<dbReference type="EMBL" id="NLAX01001034">
    <property type="protein sequence ID" value="PKS06213.1"/>
    <property type="molecule type" value="Genomic_DNA"/>
</dbReference>
<dbReference type="GO" id="GO:0000978">
    <property type="term" value="F:RNA polymerase II cis-regulatory region sequence-specific DNA binding"/>
    <property type="evidence" value="ECO:0007669"/>
    <property type="project" value="InterPro"/>
</dbReference>
<evidence type="ECO:0000256" key="2">
    <source>
        <dbReference type="ARBA" id="ARBA00022723"/>
    </source>
</evidence>
<dbReference type="Pfam" id="PF04082">
    <property type="entry name" value="Fungal_trans"/>
    <property type="match status" value="1"/>
</dbReference>
<keyword evidence="5" id="KW-0862">Zinc</keyword>
<dbReference type="PANTHER" id="PTHR40626">
    <property type="entry name" value="MIP31509P"/>
    <property type="match status" value="1"/>
</dbReference>
<comment type="subcellular location">
    <subcellularLocation>
        <location evidence="1">Nucleus</location>
    </subcellularLocation>
</comment>
<dbReference type="PANTHER" id="PTHR40626:SF11">
    <property type="entry name" value="ZINC FINGER PROTEIN YPR022C"/>
    <property type="match status" value="1"/>
</dbReference>
<keyword evidence="4" id="KW-0863">Zinc-finger</keyword>
<keyword evidence="6" id="KW-0539">Nucleus</keyword>
<dbReference type="GO" id="GO:0008270">
    <property type="term" value="F:zinc ion binding"/>
    <property type="evidence" value="ECO:0007669"/>
    <property type="project" value="UniProtKB-KW"/>
</dbReference>
<sequence length="236" mass="27396">MQYIAMTERLPALISAMRRLHFIGCRHTPSEDWHLFVQREHIIRLVSWAFCADCLATLSCNNPPNFSLQEMSGDLPCDPELWDTDSALAFRLLRSSWQSSSNCLKDLMSRLLDDDWRVDSDCDNLPLFHLHVMLCALQPIIFNLHVTMFLAQQSKKLLQTLSTWRDLWERAMEKVPESHSRWLGVAKNAPDIEYLSRRIIEVAISPEAGSSRYLERVPSYCARDVHEFIRAFISKT</sequence>
<dbReference type="GO" id="GO:0006351">
    <property type="term" value="P:DNA-templated transcription"/>
    <property type="evidence" value="ECO:0007669"/>
    <property type="project" value="InterPro"/>
</dbReference>
<gene>
    <name evidence="8" type="ORF">jhhlp_006959</name>
</gene>
<dbReference type="InParanoid" id="A0A2N3N1B1"/>
<evidence type="ECO:0000256" key="3">
    <source>
        <dbReference type="ARBA" id="ARBA00022737"/>
    </source>
</evidence>
<accession>A0A2N3N1B1</accession>
<dbReference type="InterPro" id="IPR007219">
    <property type="entry name" value="XnlR_reg_dom"/>
</dbReference>
<keyword evidence="3" id="KW-0677">Repeat</keyword>
<dbReference type="GO" id="GO:0005634">
    <property type="term" value="C:nucleus"/>
    <property type="evidence" value="ECO:0007669"/>
    <property type="project" value="UniProtKB-SubCell"/>
</dbReference>
<evidence type="ECO:0000313" key="9">
    <source>
        <dbReference type="Proteomes" id="UP000233524"/>
    </source>
</evidence>
<protein>
    <recommendedName>
        <fullName evidence="7">Xylanolytic transcriptional activator regulatory domain-containing protein</fullName>
    </recommendedName>
</protein>
<dbReference type="Proteomes" id="UP000233524">
    <property type="component" value="Unassembled WGS sequence"/>
</dbReference>
<reference evidence="8 9" key="1">
    <citation type="journal article" date="2017" name="G3 (Bethesda)">
        <title>First Draft Genome Sequence of the Pathogenic Fungus Lomentospora prolificans (Formerly Scedosporium prolificans).</title>
        <authorList>
            <person name="Luo R."/>
            <person name="Zimin A."/>
            <person name="Workman R."/>
            <person name="Fan Y."/>
            <person name="Pertea G."/>
            <person name="Grossman N."/>
            <person name="Wear M.P."/>
            <person name="Jia B."/>
            <person name="Miller H."/>
            <person name="Casadevall A."/>
            <person name="Timp W."/>
            <person name="Zhang S.X."/>
            <person name="Salzberg S.L."/>
        </authorList>
    </citation>
    <scope>NUCLEOTIDE SEQUENCE [LARGE SCALE GENOMIC DNA]</scope>
    <source>
        <strain evidence="8 9">JHH-5317</strain>
    </source>
</reference>
<evidence type="ECO:0000256" key="6">
    <source>
        <dbReference type="ARBA" id="ARBA00023242"/>
    </source>
</evidence>